<keyword evidence="11" id="KW-0915">Sodium</keyword>
<comment type="activity regulation">
    <text evidence="11">Na(+) is not transported, but it plays an essential structural role and its presence is essential for fluoride channel function.</text>
</comment>
<evidence type="ECO:0000256" key="11">
    <source>
        <dbReference type="HAMAP-Rule" id="MF_00454"/>
    </source>
</evidence>
<keyword evidence="3" id="KW-0997">Cell inner membrane</keyword>
<feature type="binding site" evidence="11">
    <location>
        <position position="79"/>
    </location>
    <ligand>
        <name>Na(+)</name>
        <dbReference type="ChEBI" id="CHEBI:29101"/>
        <note>structural</note>
    </ligand>
</feature>
<feature type="binding site" evidence="11">
    <location>
        <position position="76"/>
    </location>
    <ligand>
        <name>Na(+)</name>
        <dbReference type="ChEBI" id="CHEBI:29101"/>
        <note>structural</note>
    </ligand>
</feature>
<name>A0A937F9R7_9BACT</name>
<dbReference type="Proteomes" id="UP000659388">
    <property type="component" value="Unassembled WGS sequence"/>
</dbReference>
<evidence type="ECO:0000256" key="8">
    <source>
        <dbReference type="ARBA" id="ARBA00023303"/>
    </source>
</evidence>
<comment type="subcellular location">
    <subcellularLocation>
        <location evidence="1 11">Cell membrane</location>
        <topology evidence="1 11">Multi-pass membrane protein</topology>
    </subcellularLocation>
</comment>
<evidence type="ECO:0000313" key="12">
    <source>
        <dbReference type="EMBL" id="MBL3656623.1"/>
    </source>
</evidence>
<dbReference type="InterPro" id="IPR003691">
    <property type="entry name" value="FluC"/>
</dbReference>
<dbReference type="EMBL" id="JAESIY010000005">
    <property type="protein sequence ID" value="MBL3656623.1"/>
    <property type="molecule type" value="Genomic_DNA"/>
</dbReference>
<keyword evidence="11" id="KW-0479">Metal-binding</keyword>
<evidence type="ECO:0000256" key="3">
    <source>
        <dbReference type="ARBA" id="ARBA00022519"/>
    </source>
</evidence>
<evidence type="ECO:0000256" key="5">
    <source>
        <dbReference type="ARBA" id="ARBA00022989"/>
    </source>
</evidence>
<evidence type="ECO:0000256" key="2">
    <source>
        <dbReference type="ARBA" id="ARBA00022475"/>
    </source>
</evidence>
<feature type="transmembrane region" description="Helical" evidence="11">
    <location>
        <begin position="34"/>
        <end position="56"/>
    </location>
</feature>
<comment type="similarity">
    <text evidence="9 11">Belongs to the fluoride channel Fluc/FEX (TC 1.A.43) family.</text>
</comment>
<gene>
    <name evidence="11 12" type="primary">crcB</name>
    <name evidence="11" type="synonym">fluC</name>
    <name evidence="12" type="ORF">JL102_10800</name>
</gene>
<comment type="caution">
    <text evidence="12">The sequence shown here is derived from an EMBL/GenBank/DDBJ whole genome shotgun (WGS) entry which is preliminary data.</text>
</comment>
<dbReference type="GO" id="GO:0062054">
    <property type="term" value="F:fluoride channel activity"/>
    <property type="evidence" value="ECO:0007669"/>
    <property type="project" value="UniProtKB-UniRule"/>
</dbReference>
<keyword evidence="6 11" id="KW-0406">Ion transport</keyword>
<feature type="transmembrane region" description="Helical" evidence="11">
    <location>
        <begin position="101"/>
        <end position="121"/>
    </location>
</feature>
<comment type="catalytic activity">
    <reaction evidence="10">
        <text>fluoride(in) = fluoride(out)</text>
        <dbReference type="Rhea" id="RHEA:76159"/>
        <dbReference type="ChEBI" id="CHEBI:17051"/>
    </reaction>
    <physiologicalReaction direction="left-to-right" evidence="10">
        <dbReference type="Rhea" id="RHEA:76160"/>
    </physiologicalReaction>
</comment>
<accession>A0A937F9R7</accession>
<dbReference type="GO" id="GO:0140114">
    <property type="term" value="P:cellular detoxification of fluoride"/>
    <property type="evidence" value="ECO:0007669"/>
    <property type="project" value="UniProtKB-UniRule"/>
</dbReference>
<evidence type="ECO:0000256" key="6">
    <source>
        <dbReference type="ARBA" id="ARBA00023065"/>
    </source>
</evidence>
<sequence length="126" mass="13920">MLKNVLLVGLGGFLGSTCRYLTYYLIDRKIESLYPWSTFTVNIVGSLILGLLLGFIAKANLANDHLRLIFAVGFCGSFTTFSSFMYENLYLFQQKAYSTSILYLIGSIILGFIAVFAGQAVGKSMI</sequence>
<organism evidence="12 13">
    <name type="scientific">Fulvivirga sediminis</name>
    <dbReference type="NCBI Taxonomy" id="2803949"/>
    <lineage>
        <taxon>Bacteria</taxon>
        <taxon>Pseudomonadati</taxon>
        <taxon>Bacteroidota</taxon>
        <taxon>Cytophagia</taxon>
        <taxon>Cytophagales</taxon>
        <taxon>Fulvivirgaceae</taxon>
        <taxon>Fulvivirga</taxon>
    </lineage>
</organism>
<evidence type="ECO:0000256" key="10">
    <source>
        <dbReference type="ARBA" id="ARBA00035585"/>
    </source>
</evidence>
<feature type="transmembrane region" description="Helical" evidence="11">
    <location>
        <begin position="68"/>
        <end position="86"/>
    </location>
</feature>
<evidence type="ECO:0000256" key="9">
    <source>
        <dbReference type="ARBA" id="ARBA00035120"/>
    </source>
</evidence>
<keyword evidence="7 11" id="KW-0472">Membrane</keyword>
<keyword evidence="5 11" id="KW-1133">Transmembrane helix</keyword>
<dbReference type="GO" id="GO:0005886">
    <property type="term" value="C:plasma membrane"/>
    <property type="evidence" value="ECO:0007669"/>
    <property type="project" value="UniProtKB-SubCell"/>
</dbReference>
<proteinExistence type="inferred from homology"/>
<dbReference type="HAMAP" id="MF_00454">
    <property type="entry name" value="FluC"/>
    <property type="match status" value="1"/>
</dbReference>
<dbReference type="NCBIfam" id="TIGR00494">
    <property type="entry name" value="crcB"/>
    <property type="match status" value="1"/>
</dbReference>
<keyword evidence="11" id="KW-0813">Transport</keyword>
<reference evidence="12" key="1">
    <citation type="submission" date="2021-01" db="EMBL/GenBank/DDBJ databases">
        <title>Fulvivirga kasyanovii gen. nov., sp nov., a novel member of the phylum Bacteroidetes isolated from seawater in a mussel farm.</title>
        <authorList>
            <person name="Zhao L.-H."/>
            <person name="Wang Z.-J."/>
        </authorList>
    </citation>
    <scope>NUCLEOTIDE SEQUENCE</scope>
    <source>
        <strain evidence="12">2943</strain>
    </source>
</reference>
<dbReference type="AlphaFoldDB" id="A0A937F9R7"/>
<evidence type="ECO:0000256" key="7">
    <source>
        <dbReference type="ARBA" id="ARBA00023136"/>
    </source>
</evidence>
<evidence type="ECO:0000256" key="4">
    <source>
        <dbReference type="ARBA" id="ARBA00022692"/>
    </source>
</evidence>
<evidence type="ECO:0000313" key="13">
    <source>
        <dbReference type="Proteomes" id="UP000659388"/>
    </source>
</evidence>
<dbReference type="GO" id="GO:0046872">
    <property type="term" value="F:metal ion binding"/>
    <property type="evidence" value="ECO:0007669"/>
    <property type="project" value="UniProtKB-KW"/>
</dbReference>
<protein>
    <recommendedName>
        <fullName evidence="11">Fluoride-specific ion channel FluC</fullName>
    </recommendedName>
</protein>
<keyword evidence="4 11" id="KW-0812">Transmembrane</keyword>
<keyword evidence="13" id="KW-1185">Reference proteome</keyword>
<comment type="function">
    <text evidence="11">Fluoride-specific ion channel. Important for reducing fluoride concentration in the cell, thus reducing its toxicity.</text>
</comment>
<dbReference type="PANTHER" id="PTHR28259">
    <property type="entry name" value="FLUORIDE EXPORT PROTEIN 1-RELATED"/>
    <property type="match status" value="1"/>
</dbReference>
<dbReference type="Pfam" id="PF02537">
    <property type="entry name" value="CRCB"/>
    <property type="match status" value="1"/>
</dbReference>
<keyword evidence="8 11" id="KW-0407">Ion channel</keyword>
<keyword evidence="2 11" id="KW-1003">Cell membrane</keyword>
<evidence type="ECO:0000256" key="1">
    <source>
        <dbReference type="ARBA" id="ARBA00004651"/>
    </source>
</evidence>
<dbReference type="RefSeq" id="WP_202244410.1">
    <property type="nucleotide sequence ID" value="NZ_JAESIY010000005.1"/>
</dbReference>
<dbReference type="PANTHER" id="PTHR28259:SF1">
    <property type="entry name" value="FLUORIDE EXPORT PROTEIN 1-RELATED"/>
    <property type="match status" value="1"/>
</dbReference>